<organism evidence="2 3">
    <name type="scientific">Agrocybe chaxingu</name>
    <dbReference type="NCBI Taxonomy" id="84603"/>
    <lineage>
        <taxon>Eukaryota</taxon>
        <taxon>Fungi</taxon>
        <taxon>Dikarya</taxon>
        <taxon>Basidiomycota</taxon>
        <taxon>Agaricomycotina</taxon>
        <taxon>Agaricomycetes</taxon>
        <taxon>Agaricomycetidae</taxon>
        <taxon>Agaricales</taxon>
        <taxon>Agaricineae</taxon>
        <taxon>Strophariaceae</taxon>
        <taxon>Agrocybe</taxon>
    </lineage>
</organism>
<feature type="region of interest" description="Disordered" evidence="1">
    <location>
        <begin position="237"/>
        <end position="265"/>
    </location>
</feature>
<accession>A0A9W8K0Z3</accession>
<dbReference type="OrthoDB" id="3227079at2759"/>
<evidence type="ECO:0000313" key="2">
    <source>
        <dbReference type="EMBL" id="KAJ3508968.1"/>
    </source>
</evidence>
<feature type="compositionally biased region" description="Low complexity" evidence="1">
    <location>
        <begin position="238"/>
        <end position="250"/>
    </location>
</feature>
<keyword evidence="3" id="KW-1185">Reference proteome</keyword>
<evidence type="ECO:0000313" key="3">
    <source>
        <dbReference type="Proteomes" id="UP001148786"/>
    </source>
</evidence>
<name>A0A9W8K0Z3_9AGAR</name>
<evidence type="ECO:0000256" key="1">
    <source>
        <dbReference type="SAM" id="MobiDB-lite"/>
    </source>
</evidence>
<dbReference type="AlphaFoldDB" id="A0A9W8K0Z3"/>
<dbReference type="EMBL" id="JANKHO010000517">
    <property type="protein sequence ID" value="KAJ3508968.1"/>
    <property type="molecule type" value="Genomic_DNA"/>
</dbReference>
<feature type="region of interest" description="Disordered" evidence="1">
    <location>
        <begin position="106"/>
        <end position="144"/>
    </location>
</feature>
<feature type="region of interest" description="Disordered" evidence="1">
    <location>
        <begin position="38"/>
        <end position="75"/>
    </location>
</feature>
<sequence>MKERLSTIVRSKEGKMVNVTARLPFNLHNRNLSVTLLDPSSSNTASRSPSTSTSHSNLASAANPTSNSNLTSASASASAHRPFPLKFTPISPSHVHGQVGAPLSSVVFPSESRESSLASRERKPDRERTGERERVASETSSGRRSVFGLTLVRAPVSTGEGAVPAGTKRGRRKKKGVEGRLDEIEGNGARPANENGHDHHHEETTVIAAPGFSLAVDPPAPEHELSGVDIAKKSHLVSASSSSSRASSASFKIHDTGPLTASWGS</sequence>
<feature type="compositionally biased region" description="Basic and acidic residues" evidence="1">
    <location>
        <begin position="111"/>
        <end position="136"/>
    </location>
</feature>
<proteinExistence type="predicted"/>
<feature type="compositionally biased region" description="Low complexity" evidence="1">
    <location>
        <begin position="40"/>
        <end position="75"/>
    </location>
</feature>
<comment type="caution">
    <text evidence="2">The sequence shown here is derived from an EMBL/GenBank/DDBJ whole genome shotgun (WGS) entry which is preliminary data.</text>
</comment>
<dbReference type="Proteomes" id="UP001148786">
    <property type="component" value="Unassembled WGS sequence"/>
</dbReference>
<protein>
    <submittedName>
        <fullName evidence="2">Uncharacterized protein</fullName>
    </submittedName>
</protein>
<reference evidence="2" key="1">
    <citation type="submission" date="2022-07" db="EMBL/GenBank/DDBJ databases">
        <title>Genome Sequence of Agrocybe chaxingu.</title>
        <authorList>
            <person name="Buettner E."/>
        </authorList>
    </citation>
    <scope>NUCLEOTIDE SEQUENCE</scope>
    <source>
        <strain evidence="2">MP-N11</strain>
    </source>
</reference>
<feature type="region of interest" description="Disordered" evidence="1">
    <location>
        <begin position="158"/>
        <end position="178"/>
    </location>
</feature>
<gene>
    <name evidence="2" type="ORF">NLJ89_g5468</name>
</gene>